<sequence length="84" mass="8933">MRHNAIQGNFVVRGAANWLHLAASPVFAILGVTAAFDDGPMASICNASGASPFFAGMNAMYFLMALFHLPPWLHLILGSGNKNC</sequence>
<comment type="caution">
    <text evidence="2">The sequence shown here is derived from an EMBL/GenBank/DDBJ whole genome shotgun (WGS) entry which is preliminary data.</text>
</comment>
<protein>
    <submittedName>
        <fullName evidence="2">Uncharacterized protein</fullName>
    </submittedName>
</protein>
<proteinExistence type="predicted"/>
<evidence type="ECO:0000313" key="3">
    <source>
        <dbReference type="Proteomes" id="UP000233597"/>
    </source>
</evidence>
<keyword evidence="1" id="KW-0472">Membrane</keyword>
<dbReference type="OrthoDB" id="7777996at2"/>
<keyword evidence="1" id="KW-0812">Transmembrane</keyword>
<feature type="transmembrane region" description="Helical" evidence="1">
    <location>
        <begin position="18"/>
        <end position="36"/>
    </location>
</feature>
<dbReference type="Proteomes" id="UP000233597">
    <property type="component" value="Unassembled WGS sequence"/>
</dbReference>
<organism evidence="2 3">
    <name type="scientific">Thalassospira marina</name>
    <dbReference type="NCBI Taxonomy" id="2048283"/>
    <lineage>
        <taxon>Bacteria</taxon>
        <taxon>Pseudomonadati</taxon>
        <taxon>Pseudomonadota</taxon>
        <taxon>Alphaproteobacteria</taxon>
        <taxon>Rhodospirillales</taxon>
        <taxon>Thalassospiraceae</taxon>
        <taxon>Thalassospira</taxon>
    </lineage>
</organism>
<feature type="transmembrane region" description="Helical" evidence="1">
    <location>
        <begin position="48"/>
        <end position="69"/>
    </location>
</feature>
<dbReference type="EMBL" id="NWTK01000012">
    <property type="protein sequence ID" value="PKR52048.1"/>
    <property type="molecule type" value="Genomic_DNA"/>
</dbReference>
<evidence type="ECO:0000256" key="1">
    <source>
        <dbReference type="SAM" id="Phobius"/>
    </source>
</evidence>
<reference evidence="2 3" key="1">
    <citation type="submission" date="2017-09" db="EMBL/GenBank/DDBJ databases">
        <title>Biodiversity and function of Thalassospira species in the particle-attached aromatic-hydrocarbon-degrading consortia from the surface seawater of the South China Sea.</title>
        <authorList>
            <person name="Dong C."/>
            <person name="Liu R."/>
            <person name="Shao Z."/>
        </authorList>
    </citation>
    <scope>NUCLEOTIDE SEQUENCE [LARGE SCALE GENOMIC DNA]</scope>
    <source>
        <strain evidence="2 3">CSC1P2</strain>
    </source>
</reference>
<gene>
    <name evidence="2" type="ORF">COO20_18030</name>
</gene>
<keyword evidence="1" id="KW-1133">Transmembrane helix</keyword>
<name>A0A2N3KNA7_9PROT</name>
<accession>A0A2N3KNA7</accession>
<dbReference type="AlphaFoldDB" id="A0A2N3KNA7"/>
<evidence type="ECO:0000313" key="2">
    <source>
        <dbReference type="EMBL" id="PKR52048.1"/>
    </source>
</evidence>